<dbReference type="PIRSF" id="PIRSF015417">
    <property type="entry name" value="T31B5_30_vWA"/>
    <property type="match status" value="1"/>
</dbReference>
<protein>
    <recommendedName>
        <fullName evidence="1">DUF7788 domain-containing protein</fullName>
    </recommendedName>
</protein>
<comment type="caution">
    <text evidence="2">The sequence shown here is derived from an EMBL/GenBank/DDBJ whole genome shotgun (WGS) entry which is preliminary data.</text>
</comment>
<dbReference type="Pfam" id="PF25043">
    <property type="entry name" value="DUF7788"/>
    <property type="match status" value="1"/>
</dbReference>
<name>A0AAP0HP16_9MAGN</name>
<accession>A0AAP0HP16</accession>
<evidence type="ECO:0000313" key="3">
    <source>
        <dbReference type="Proteomes" id="UP001417504"/>
    </source>
</evidence>
<dbReference type="AlphaFoldDB" id="A0AAP0HP16"/>
<gene>
    <name evidence="2" type="ORF">Sjap_023207</name>
</gene>
<reference evidence="2 3" key="1">
    <citation type="submission" date="2024-01" db="EMBL/GenBank/DDBJ databases">
        <title>Genome assemblies of Stephania.</title>
        <authorList>
            <person name="Yang L."/>
        </authorList>
    </citation>
    <scope>NUCLEOTIDE SEQUENCE [LARGE SCALE GENOMIC DNA]</scope>
    <source>
        <strain evidence="2">QJT</strain>
        <tissue evidence="2">Leaf</tissue>
    </source>
</reference>
<dbReference type="PANTHER" id="PTHR31373:SF17">
    <property type="entry name" value="OS06G0652100 PROTEIN"/>
    <property type="match status" value="1"/>
</dbReference>
<organism evidence="2 3">
    <name type="scientific">Stephania japonica</name>
    <dbReference type="NCBI Taxonomy" id="461633"/>
    <lineage>
        <taxon>Eukaryota</taxon>
        <taxon>Viridiplantae</taxon>
        <taxon>Streptophyta</taxon>
        <taxon>Embryophyta</taxon>
        <taxon>Tracheophyta</taxon>
        <taxon>Spermatophyta</taxon>
        <taxon>Magnoliopsida</taxon>
        <taxon>Ranunculales</taxon>
        <taxon>Menispermaceae</taxon>
        <taxon>Menispermoideae</taxon>
        <taxon>Cissampelideae</taxon>
        <taxon>Stephania</taxon>
    </lineage>
</organism>
<proteinExistence type="predicted"/>
<feature type="domain" description="DUF7788" evidence="1">
    <location>
        <begin position="13"/>
        <end position="99"/>
    </location>
</feature>
<dbReference type="EMBL" id="JBBNAE010000010">
    <property type="protein sequence ID" value="KAK9090030.1"/>
    <property type="molecule type" value="Genomic_DNA"/>
</dbReference>
<dbReference type="InterPro" id="IPR011205">
    <property type="entry name" value="UCP015417_vWA"/>
</dbReference>
<dbReference type="Proteomes" id="UP001417504">
    <property type="component" value="Unassembled WGS sequence"/>
</dbReference>
<sequence length="147" mass="16295">MVEDLSKKGKLKNCIAVCYASGSMSGTPMNVCIALGLLTPFLSEDPWKNKVITFSQDPQLHPIQGDNLKSNVESIKRMSWEMNTDFQKVFDLILKVAVNWNLRDSNATPVIAVQKGVALVSGFSKNMLKLFMEEGRDLNPDGISNQC</sequence>
<dbReference type="PANTHER" id="PTHR31373">
    <property type="entry name" value="OS06G0652100 PROTEIN"/>
    <property type="match status" value="1"/>
</dbReference>
<evidence type="ECO:0000313" key="2">
    <source>
        <dbReference type="EMBL" id="KAK9090030.1"/>
    </source>
</evidence>
<dbReference type="InterPro" id="IPR056690">
    <property type="entry name" value="DUF7788"/>
</dbReference>
<evidence type="ECO:0000259" key="1">
    <source>
        <dbReference type="Pfam" id="PF25043"/>
    </source>
</evidence>
<keyword evidence="3" id="KW-1185">Reference proteome</keyword>